<dbReference type="InterPro" id="IPR056328">
    <property type="entry name" value="DSRM_DHX29"/>
</dbReference>
<proteinExistence type="predicted"/>
<organism evidence="5 6">
    <name type="scientific">Rhizoclosmatium globosum</name>
    <dbReference type="NCBI Taxonomy" id="329046"/>
    <lineage>
        <taxon>Eukaryota</taxon>
        <taxon>Fungi</taxon>
        <taxon>Fungi incertae sedis</taxon>
        <taxon>Chytridiomycota</taxon>
        <taxon>Chytridiomycota incertae sedis</taxon>
        <taxon>Chytridiomycetes</taxon>
        <taxon>Chytridiales</taxon>
        <taxon>Chytriomycetaceae</taxon>
        <taxon>Rhizoclosmatium</taxon>
    </lineage>
</organism>
<dbReference type="Pfam" id="PF24385">
    <property type="entry name" value="DSRM_DHX29"/>
    <property type="match status" value="1"/>
</dbReference>
<dbReference type="EMBL" id="MCGO01000055">
    <property type="protein sequence ID" value="ORY36562.1"/>
    <property type="molecule type" value="Genomic_DNA"/>
</dbReference>
<evidence type="ECO:0000259" key="4">
    <source>
        <dbReference type="Pfam" id="PF24385"/>
    </source>
</evidence>
<keyword evidence="1" id="KW-0378">Hydrolase</keyword>
<accession>A0A1Y2BP76</accession>
<feature type="region of interest" description="Disordered" evidence="3">
    <location>
        <begin position="1"/>
        <end position="46"/>
    </location>
</feature>
<dbReference type="GO" id="GO:0004386">
    <property type="term" value="F:helicase activity"/>
    <property type="evidence" value="ECO:0007669"/>
    <property type="project" value="UniProtKB-KW"/>
</dbReference>
<dbReference type="SUPFAM" id="SSF54768">
    <property type="entry name" value="dsRNA-binding domain-like"/>
    <property type="match status" value="1"/>
</dbReference>
<dbReference type="Proteomes" id="UP000193642">
    <property type="component" value="Unassembled WGS sequence"/>
</dbReference>
<name>A0A1Y2BP76_9FUNG</name>
<keyword evidence="2" id="KW-0347">Helicase</keyword>
<dbReference type="OrthoDB" id="5600252at2759"/>
<comment type="caution">
    <text evidence="5">The sequence shown here is derived from an EMBL/GenBank/DDBJ whole genome shotgun (WGS) entry which is preliminary data.</text>
</comment>
<evidence type="ECO:0000313" key="5">
    <source>
        <dbReference type="EMBL" id="ORY36562.1"/>
    </source>
</evidence>
<evidence type="ECO:0000313" key="6">
    <source>
        <dbReference type="Proteomes" id="UP000193642"/>
    </source>
</evidence>
<keyword evidence="6" id="KW-1185">Reference proteome</keyword>
<feature type="domain" description="ATP-dependent RNA helicase DHX29 DSRM-like" evidence="4">
    <location>
        <begin position="56"/>
        <end position="191"/>
    </location>
</feature>
<evidence type="ECO:0000256" key="1">
    <source>
        <dbReference type="ARBA" id="ARBA00022801"/>
    </source>
</evidence>
<evidence type="ECO:0000256" key="3">
    <source>
        <dbReference type="SAM" id="MobiDB-lite"/>
    </source>
</evidence>
<reference evidence="5 6" key="1">
    <citation type="submission" date="2016-07" db="EMBL/GenBank/DDBJ databases">
        <title>Pervasive Adenine N6-methylation of Active Genes in Fungi.</title>
        <authorList>
            <consortium name="DOE Joint Genome Institute"/>
            <person name="Mondo S.J."/>
            <person name="Dannebaum R.O."/>
            <person name="Kuo R.C."/>
            <person name="Labutti K."/>
            <person name="Haridas S."/>
            <person name="Kuo A."/>
            <person name="Salamov A."/>
            <person name="Ahrendt S.R."/>
            <person name="Lipzen A."/>
            <person name="Sullivan W."/>
            <person name="Andreopoulos W.B."/>
            <person name="Clum A."/>
            <person name="Lindquist E."/>
            <person name="Daum C."/>
            <person name="Ramamoorthy G.K."/>
            <person name="Gryganskyi A."/>
            <person name="Culley D."/>
            <person name="Magnuson J.K."/>
            <person name="James T.Y."/>
            <person name="O'Malley M.A."/>
            <person name="Stajich J.E."/>
            <person name="Spatafora J.W."/>
            <person name="Visel A."/>
            <person name="Grigoriev I.V."/>
        </authorList>
    </citation>
    <scope>NUCLEOTIDE SEQUENCE [LARGE SCALE GENOMIC DNA]</scope>
    <source>
        <strain evidence="5 6">JEL800</strain>
    </source>
</reference>
<keyword evidence="2" id="KW-0067">ATP-binding</keyword>
<dbReference type="AlphaFoldDB" id="A0A1Y2BP76"/>
<evidence type="ECO:0000256" key="2">
    <source>
        <dbReference type="ARBA" id="ARBA00022806"/>
    </source>
</evidence>
<protein>
    <recommendedName>
        <fullName evidence="4">ATP-dependent RNA helicase DHX29 DSRM-like domain-containing protein</fullName>
    </recommendedName>
</protein>
<dbReference type="GO" id="GO:0016787">
    <property type="term" value="F:hydrolase activity"/>
    <property type="evidence" value="ECO:0007669"/>
    <property type="project" value="UniProtKB-KW"/>
</dbReference>
<gene>
    <name evidence="5" type="ORF">BCR33DRAFT_479191</name>
</gene>
<dbReference type="STRING" id="329046.A0A1Y2BP76"/>
<sequence length="228" mass="26244">MPPKKKAEPAPAPVKGSGGKGGKGKEVAPPACHLESPTSKGDGEEKKALFGSWTGKTPLSVLYEHCQRMEWDKPGVTPNKKGTKGFVTTITSQKWIQRPARKSNSRIRTLIIPWYPTEQEAKHWAATYCLHRVASHLSLHRLLPPTHQTFWNELEAIRKAESADVQKYDYAPDPFSVEEQRAKDLKEREREVKVELERVPKSRRKWRSRGKRIRKFNCLRICGLWWRN</sequence>
<keyword evidence="2" id="KW-0547">Nucleotide-binding</keyword>